<comment type="caution">
    <text evidence="1">The sequence shown here is derived from an EMBL/GenBank/DDBJ whole genome shotgun (WGS) entry which is preliminary data.</text>
</comment>
<evidence type="ECO:0000313" key="2">
    <source>
        <dbReference type="Proteomes" id="UP001279410"/>
    </source>
</evidence>
<organism evidence="1 2">
    <name type="scientific">Lates japonicus</name>
    <name type="common">Japanese lates</name>
    <dbReference type="NCBI Taxonomy" id="270547"/>
    <lineage>
        <taxon>Eukaryota</taxon>
        <taxon>Metazoa</taxon>
        <taxon>Chordata</taxon>
        <taxon>Craniata</taxon>
        <taxon>Vertebrata</taxon>
        <taxon>Euteleostomi</taxon>
        <taxon>Actinopterygii</taxon>
        <taxon>Neopterygii</taxon>
        <taxon>Teleostei</taxon>
        <taxon>Neoteleostei</taxon>
        <taxon>Acanthomorphata</taxon>
        <taxon>Carangaria</taxon>
        <taxon>Carangaria incertae sedis</taxon>
        <taxon>Centropomidae</taxon>
        <taxon>Lates</taxon>
    </lineage>
</organism>
<reference evidence="1" key="1">
    <citation type="submission" date="2022-08" db="EMBL/GenBank/DDBJ databases">
        <title>Genome sequencing of akame (Lates japonicus).</title>
        <authorList>
            <person name="Hashiguchi Y."/>
            <person name="Takahashi H."/>
        </authorList>
    </citation>
    <scope>NUCLEOTIDE SEQUENCE</scope>
    <source>
        <strain evidence="1">Kochi</strain>
    </source>
</reference>
<dbReference type="Gene3D" id="1.10.472.10">
    <property type="entry name" value="Cyclin-like"/>
    <property type="match status" value="1"/>
</dbReference>
<protein>
    <submittedName>
        <fullName evidence="1">Cyclin-T2-like protein</fullName>
    </submittedName>
</protein>
<dbReference type="AlphaFoldDB" id="A0AAD3NK90"/>
<dbReference type="Proteomes" id="UP001279410">
    <property type="component" value="Unassembled WGS sequence"/>
</dbReference>
<accession>A0AAD3NK90</accession>
<dbReference type="EMBL" id="BRZM01002312">
    <property type="protein sequence ID" value="GLD74548.1"/>
    <property type="molecule type" value="Genomic_DNA"/>
</dbReference>
<sequence length="343" mass="38607">MARAMVTTMTPRTPTGFHVTLCFKEASDDVALQKPANNNTEYSNPRCWAAAAAAAVVGGPPVRIRPAHHRGVHNYSRMRDGGGSGVESVIFSQIISQTTLFLAAVKLREQPRKPEHVIKIAHACINPQEPALDTKSNAFQQQTQELVALKQEKRASWRLRFDNTTFKQSRGCISIGRRTVRSEYRNREHVCFHRTAGWLAAAFATAKTAQRSAGTALSHAADIGENAASRLRAHQPEQRRWTEERVRANPKASMLPPAINGVSPSVFPVLYEEQKKKMPCCICRLMTTTTRSSRHTKSHAKPQNLNSLKLMQRQRCLPPHARYSQHTSLLTTHRFCRHCRHRK</sequence>
<proteinExistence type="predicted"/>
<keyword evidence="2" id="KW-1185">Reference proteome</keyword>
<gene>
    <name evidence="1" type="ORF">AKAME5_002587900</name>
</gene>
<name>A0AAD3NK90_LATJO</name>
<evidence type="ECO:0000313" key="1">
    <source>
        <dbReference type="EMBL" id="GLD74548.1"/>
    </source>
</evidence>